<gene>
    <name evidence="2" type="ORF">SAMN04488051_106138</name>
</gene>
<protein>
    <recommendedName>
        <fullName evidence="4">Heat induced stress protein YflT</fullName>
    </recommendedName>
</protein>
<evidence type="ECO:0000313" key="3">
    <source>
        <dbReference type="Proteomes" id="UP000198773"/>
    </source>
</evidence>
<dbReference type="STRING" id="152573.SAMN04488051_106138"/>
<evidence type="ECO:0000256" key="1">
    <source>
        <dbReference type="SAM" id="Phobius"/>
    </source>
</evidence>
<evidence type="ECO:0000313" key="2">
    <source>
        <dbReference type="EMBL" id="SEA78441.1"/>
    </source>
</evidence>
<keyword evidence="3" id="KW-1185">Reference proteome</keyword>
<dbReference type="EMBL" id="FNRM01000006">
    <property type="protein sequence ID" value="SEA78441.1"/>
    <property type="molecule type" value="Genomic_DNA"/>
</dbReference>
<dbReference type="Proteomes" id="UP000198773">
    <property type="component" value="Unassembled WGS sequence"/>
</dbReference>
<dbReference type="AlphaFoldDB" id="A0A1H4E0A4"/>
<dbReference type="OrthoDB" id="7361836at2"/>
<feature type="transmembrane region" description="Helical" evidence="1">
    <location>
        <begin position="64"/>
        <end position="87"/>
    </location>
</feature>
<evidence type="ECO:0008006" key="4">
    <source>
        <dbReference type="Google" id="ProtNLM"/>
    </source>
</evidence>
<accession>A0A1H4E0A4</accession>
<sequence>MNDYCHHVSGFFPVREDAESAVNKMVAKGLSRQQLHIFCADTPPTATSVSPAEEAKSDRALQDILVDGAIGTAVGTGVGVVGSVALAATSVTLFVASPLIAPLMLIGWGASIGGLIGAAAGATSGPEKKEGWLADLIKDAIENDQVVLVAVTRSEGETGIACDIIEDSVGKYNEKDADASP</sequence>
<keyword evidence="1" id="KW-0812">Transmembrane</keyword>
<proteinExistence type="predicted"/>
<name>A0A1H4E0A4_ALKAM</name>
<reference evidence="2 3" key="1">
    <citation type="submission" date="2016-10" db="EMBL/GenBank/DDBJ databases">
        <authorList>
            <person name="de Groot N.N."/>
        </authorList>
    </citation>
    <scope>NUCLEOTIDE SEQUENCE [LARGE SCALE GENOMIC DNA]</scope>
    <source>
        <strain evidence="2 3">CGMCC 1.3430</strain>
    </source>
</reference>
<keyword evidence="1" id="KW-1133">Transmembrane helix</keyword>
<dbReference type="RefSeq" id="WP_091343420.1">
    <property type="nucleotide sequence ID" value="NZ_FNRM01000006.1"/>
</dbReference>
<feature type="transmembrane region" description="Helical" evidence="1">
    <location>
        <begin position="99"/>
        <end position="120"/>
    </location>
</feature>
<organism evidence="2 3">
    <name type="scientific">Alkalimonas amylolytica</name>
    <dbReference type="NCBI Taxonomy" id="152573"/>
    <lineage>
        <taxon>Bacteria</taxon>
        <taxon>Pseudomonadati</taxon>
        <taxon>Pseudomonadota</taxon>
        <taxon>Gammaproteobacteria</taxon>
        <taxon>Alkalimonas</taxon>
    </lineage>
</organism>
<keyword evidence="1" id="KW-0472">Membrane</keyword>